<dbReference type="RefSeq" id="WP_188839101.1">
    <property type="nucleotide sequence ID" value="NZ_BMHI01000008.1"/>
</dbReference>
<keyword evidence="6" id="KW-1185">Reference proteome</keyword>
<comment type="subcellular location">
    <subcellularLocation>
        <location evidence="3">Cytoplasm</location>
    </subcellularLocation>
</comment>
<protein>
    <recommendedName>
        <fullName evidence="3">[Ribosomal protein bS18]-alanine N-acetyltransferase</fullName>
        <ecNumber evidence="3">2.3.1.266</ecNumber>
    </recommendedName>
</protein>
<dbReference type="PANTHER" id="PTHR43877">
    <property type="entry name" value="AMINOALKYLPHOSPHONATE N-ACETYLTRANSFERASE-RELATED-RELATED"/>
    <property type="match status" value="1"/>
</dbReference>
<proteinExistence type="inferred from homology"/>
<evidence type="ECO:0000313" key="6">
    <source>
        <dbReference type="Proteomes" id="UP000636793"/>
    </source>
</evidence>
<reference evidence="5" key="1">
    <citation type="journal article" date="2014" name="Int. J. Syst. Evol. Microbiol.">
        <title>Complete genome sequence of Corynebacterium casei LMG S-19264T (=DSM 44701T), isolated from a smear-ripened cheese.</title>
        <authorList>
            <consortium name="US DOE Joint Genome Institute (JGI-PGF)"/>
            <person name="Walter F."/>
            <person name="Albersmeier A."/>
            <person name="Kalinowski J."/>
            <person name="Ruckert C."/>
        </authorList>
    </citation>
    <scope>NUCLEOTIDE SEQUENCE</scope>
    <source>
        <strain evidence="5">CGMCC 1.15085</strain>
    </source>
</reference>
<dbReference type="CDD" id="cd04301">
    <property type="entry name" value="NAT_SF"/>
    <property type="match status" value="1"/>
</dbReference>
<dbReference type="InterPro" id="IPR050832">
    <property type="entry name" value="Bact_Acetyltransf"/>
</dbReference>
<comment type="similarity">
    <text evidence="3">Belongs to the acetyltransferase family. RimI subfamily.</text>
</comment>
<dbReference type="PROSITE" id="PS51186">
    <property type="entry name" value="GNAT"/>
    <property type="match status" value="1"/>
</dbReference>
<evidence type="ECO:0000256" key="2">
    <source>
        <dbReference type="ARBA" id="ARBA00023315"/>
    </source>
</evidence>
<keyword evidence="1" id="KW-0808">Transferase</keyword>
<sequence length="154" mass="17476">MTVQLREMQWPDIEQLTALDEQLFEHDAWSTRSWWSELAGRPRRHYTVATVDDTIVGYGGIDCAGSTADVMTIAVAPGQQRHGLGRTLLHRLRSQARESGAEALLLEVRADNEPARNLYLRTGFEHIRTRRGYYHPGNVDAHIMRAHLVGDSEQ</sequence>
<keyword evidence="3" id="KW-0963">Cytoplasm</keyword>
<dbReference type="InterPro" id="IPR016181">
    <property type="entry name" value="Acyl_CoA_acyltransferase"/>
</dbReference>
<comment type="caution">
    <text evidence="5">The sequence shown here is derived from an EMBL/GenBank/DDBJ whole genome shotgun (WGS) entry which is preliminary data.</text>
</comment>
<accession>A0A916X0C3</accession>
<dbReference type="InterPro" id="IPR000182">
    <property type="entry name" value="GNAT_dom"/>
</dbReference>
<evidence type="ECO:0000313" key="5">
    <source>
        <dbReference type="EMBL" id="GGB47019.1"/>
    </source>
</evidence>
<comment type="catalytic activity">
    <reaction evidence="3">
        <text>N-terminal L-alanyl-[ribosomal protein bS18] + acetyl-CoA = N-terminal N(alpha)-acetyl-L-alanyl-[ribosomal protein bS18] + CoA + H(+)</text>
        <dbReference type="Rhea" id="RHEA:43756"/>
        <dbReference type="Rhea" id="RHEA-COMP:10676"/>
        <dbReference type="Rhea" id="RHEA-COMP:10677"/>
        <dbReference type="ChEBI" id="CHEBI:15378"/>
        <dbReference type="ChEBI" id="CHEBI:57287"/>
        <dbReference type="ChEBI" id="CHEBI:57288"/>
        <dbReference type="ChEBI" id="CHEBI:64718"/>
        <dbReference type="ChEBI" id="CHEBI:83683"/>
        <dbReference type="EC" id="2.3.1.266"/>
    </reaction>
</comment>
<dbReference type="NCBIfam" id="TIGR01575">
    <property type="entry name" value="rimI"/>
    <property type="match status" value="1"/>
</dbReference>
<organism evidence="5 6">
    <name type="scientific">Flexivirga endophytica</name>
    <dbReference type="NCBI Taxonomy" id="1849103"/>
    <lineage>
        <taxon>Bacteria</taxon>
        <taxon>Bacillati</taxon>
        <taxon>Actinomycetota</taxon>
        <taxon>Actinomycetes</taxon>
        <taxon>Micrococcales</taxon>
        <taxon>Dermacoccaceae</taxon>
        <taxon>Flexivirga</taxon>
    </lineage>
</organism>
<name>A0A916X0C3_9MICO</name>
<feature type="domain" description="N-acetyltransferase" evidence="4">
    <location>
        <begin position="3"/>
        <end position="149"/>
    </location>
</feature>
<dbReference type="Pfam" id="PF00583">
    <property type="entry name" value="Acetyltransf_1"/>
    <property type="match status" value="1"/>
</dbReference>
<dbReference type="SUPFAM" id="SSF55729">
    <property type="entry name" value="Acyl-CoA N-acyltransferases (Nat)"/>
    <property type="match status" value="1"/>
</dbReference>
<dbReference type="AlphaFoldDB" id="A0A916X0C3"/>
<gene>
    <name evidence="5" type="ORF">GCM10011492_42700</name>
</gene>
<keyword evidence="2" id="KW-0012">Acyltransferase</keyword>
<dbReference type="GO" id="GO:0008999">
    <property type="term" value="F:protein-N-terminal-alanine acetyltransferase activity"/>
    <property type="evidence" value="ECO:0007669"/>
    <property type="project" value="UniProtKB-EC"/>
</dbReference>
<dbReference type="PANTHER" id="PTHR43877:SF2">
    <property type="entry name" value="AMINOALKYLPHOSPHONATE N-ACETYLTRANSFERASE-RELATED"/>
    <property type="match status" value="1"/>
</dbReference>
<evidence type="ECO:0000256" key="3">
    <source>
        <dbReference type="RuleBase" id="RU363094"/>
    </source>
</evidence>
<comment type="function">
    <text evidence="3">Acetylates the N-terminal alanine of ribosomal protein bS18.</text>
</comment>
<reference evidence="5" key="2">
    <citation type="submission" date="2020-09" db="EMBL/GenBank/DDBJ databases">
        <authorList>
            <person name="Sun Q."/>
            <person name="Zhou Y."/>
        </authorList>
    </citation>
    <scope>NUCLEOTIDE SEQUENCE</scope>
    <source>
        <strain evidence="5">CGMCC 1.15085</strain>
    </source>
</reference>
<dbReference type="GO" id="GO:0005737">
    <property type="term" value="C:cytoplasm"/>
    <property type="evidence" value="ECO:0007669"/>
    <property type="project" value="UniProtKB-SubCell"/>
</dbReference>
<dbReference type="EC" id="2.3.1.266" evidence="3"/>
<evidence type="ECO:0000256" key="1">
    <source>
        <dbReference type="ARBA" id="ARBA00022679"/>
    </source>
</evidence>
<dbReference type="Proteomes" id="UP000636793">
    <property type="component" value="Unassembled WGS sequence"/>
</dbReference>
<dbReference type="Gene3D" id="3.40.630.30">
    <property type="match status" value="1"/>
</dbReference>
<dbReference type="InterPro" id="IPR006464">
    <property type="entry name" value="AcTrfase_RimI/Ard1"/>
</dbReference>
<evidence type="ECO:0000259" key="4">
    <source>
        <dbReference type="PROSITE" id="PS51186"/>
    </source>
</evidence>
<dbReference type="EMBL" id="BMHI01000008">
    <property type="protein sequence ID" value="GGB47019.1"/>
    <property type="molecule type" value="Genomic_DNA"/>
</dbReference>